<dbReference type="Proteomes" id="UP000547973">
    <property type="component" value="Unassembled WGS sequence"/>
</dbReference>
<evidence type="ECO:0000313" key="6">
    <source>
        <dbReference type="EMBL" id="NYI41143.1"/>
    </source>
</evidence>
<feature type="domain" description="PDZ" evidence="5">
    <location>
        <begin position="332"/>
        <end position="419"/>
    </location>
</feature>
<evidence type="ECO:0000313" key="7">
    <source>
        <dbReference type="Proteomes" id="UP000547973"/>
    </source>
</evidence>
<dbReference type="InterPro" id="IPR001940">
    <property type="entry name" value="Peptidase_S1C"/>
</dbReference>
<proteinExistence type="predicted"/>
<dbReference type="SUPFAM" id="SSF50494">
    <property type="entry name" value="Trypsin-like serine proteases"/>
    <property type="match status" value="1"/>
</dbReference>
<gene>
    <name evidence="6" type="ORF">BKA03_001262</name>
</gene>
<keyword evidence="4" id="KW-1133">Transmembrane helix</keyword>
<dbReference type="RefSeq" id="WP_062074957.1">
    <property type="nucleotide sequence ID" value="NZ_BBRC01000005.1"/>
</dbReference>
<name>A0A7Z0CJQ9_9MICO</name>
<dbReference type="InterPro" id="IPR051201">
    <property type="entry name" value="Chloro_Bact_Ser_Proteases"/>
</dbReference>
<dbReference type="Pfam" id="PF13365">
    <property type="entry name" value="Trypsin_2"/>
    <property type="match status" value="1"/>
</dbReference>
<evidence type="ECO:0000256" key="3">
    <source>
        <dbReference type="SAM" id="MobiDB-lite"/>
    </source>
</evidence>
<keyword evidence="4" id="KW-0812">Transmembrane</keyword>
<reference evidence="6 7" key="1">
    <citation type="submission" date="2020-07" db="EMBL/GenBank/DDBJ databases">
        <title>Sequencing the genomes of 1000 actinobacteria strains.</title>
        <authorList>
            <person name="Klenk H.-P."/>
        </authorList>
    </citation>
    <scope>NUCLEOTIDE SEQUENCE [LARGE SCALE GENOMIC DNA]</scope>
    <source>
        <strain evidence="6 7">DSM 19970</strain>
    </source>
</reference>
<dbReference type="Gene3D" id="2.30.42.10">
    <property type="match status" value="1"/>
</dbReference>
<feature type="compositionally biased region" description="Low complexity" evidence="3">
    <location>
        <begin position="97"/>
        <end position="115"/>
    </location>
</feature>
<evidence type="ECO:0000256" key="2">
    <source>
        <dbReference type="ARBA" id="ARBA00022801"/>
    </source>
</evidence>
<dbReference type="Gene3D" id="2.40.10.120">
    <property type="match status" value="1"/>
</dbReference>
<evidence type="ECO:0000256" key="4">
    <source>
        <dbReference type="SAM" id="Phobius"/>
    </source>
</evidence>
<protein>
    <submittedName>
        <fullName evidence="6">S1-C subfamily serine protease</fullName>
    </submittedName>
</protein>
<dbReference type="PRINTS" id="PR00834">
    <property type="entry name" value="PROTEASES2C"/>
</dbReference>
<evidence type="ECO:0000256" key="1">
    <source>
        <dbReference type="ARBA" id="ARBA00022670"/>
    </source>
</evidence>
<keyword evidence="4" id="KW-0472">Membrane</keyword>
<dbReference type="AlphaFoldDB" id="A0A7Z0CJQ9"/>
<organism evidence="6 7">
    <name type="scientific">Demequina lutea</name>
    <dbReference type="NCBI Taxonomy" id="431489"/>
    <lineage>
        <taxon>Bacteria</taxon>
        <taxon>Bacillati</taxon>
        <taxon>Actinomycetota</taxon>
        <taxon>Actinomycetes</taxon>
        <taxon>Micrococcales</taxon>
        <taxon>Demequinaceae</taxon>
        <taxon>Demequina</taxon>
    </lineage>
</organism>
<dbReference type="SUPFAM" id="SSF50156">
    <property type="entry name" value="PDZ domain-like"/>
    <property type="match status" value="1"/>
</dbReference>
<dbReference type="PANTHER" id="PTHR43343:SF3">
    <property type="entry name" value="PROTEASE DO-LIKE 8, CHLOROPLASTIC"/>
    <property type="match status" value="1"/>
</dbReference>
<dbReference type="EMBL" id="JACBZO010000001">
    <property type="protein sequence ID" value="NYI41143.1"/>
    <property type="molecule type" value="Genomic_DNA"/>
</dbReference>
<dbReference type="GO" id="GO:0004252">
    <property type="term" value="F:serine-type endopeptidase activity"/>
    <property type="evidence" value="ECO:0007669"/>
    <property type="project" value="InterPro"/>
</dbReference>
<feature type="region of interest" description="Disordered" evidence="3">
    <location>
        <begin position="67"/>
        <end position="115"/>
    </location>
</feature>
<keyword evidence="1 6" id="KW-0645">Protease</keyword>
<keyword evidence="7" id="KW-1185">Reference proteome</keyword>
<dbReference type="OrthoDB" id="73775at2"/>
<comment type="caution">
    <text evidence="6">The sequence shown here is derived from an EMBL/GenBank/DDBJ whole genome shotgun (WGS) entry which is preliminary data.</text>
</comment>
<accession>A0A7Z0CJQ9</accession>
<feature type="transmembrane region" description="Helical" evidence="4">
    <location>
        <begin position="32"/>
        <end position="53"/>
    </location>
</feature>
<keyword evidence="2" id="KW-0378">Hydrolase</keyword>
<evidence type="ECO:0000259" key="5">
    <source>
        <dbReference type="SMART" id="SM00228"/>
    </source>
</evidence>
<dbReference type="Pfam" id="PF13180">
    <property type="entry name" value="PDZ_2"/>
    <property type="match status" value="1"/>
</dbReference>
<dbReference type="InterPro" id="IPR036034">
    <property type="entry name" value="PDZ_sf"/>
</dbReference>
<dbReference type="PANTHER" id="PTHR43343">
    <property type="entry name" value="PEPTIDASE S12"/>
    <property type="match status" value="1"/>
</dbReference>
<feature type="region of interest" description="Disordered" evidence="3">
    <location>
        <begin position="1"/>
        <end position="22"/>
    </location>
</feature>
<dbReference type="SMART" id="SM00228">
    <property type="entry name" value="PDZ"/>
    <property type="match status" value="1"/>
</dbReference>
<dbReference type="GO" id="GO:0006508">
    <property type="term" value="P:proteolysis"/>
    <property type="evidence" value="ECO:0007669"/>
    <property type="project" value="UniProtKB-KW"/>
</dbReference>
<sequence>MTMESPQPADPTIDAAPQRRRSRWRGALRPKVGVIAASVLALAYVAGVGVWAASTNTTSAATTAQIGTAPSLGNAPSGEAGGGYVGPRQRYVGPRQGYTYPGNGTTSPGTTTSTEAAATTASASESTGLVLIETVLGYDRAAAAGTGVVLTSDGLVLTNNHVIDGSTAISVTIAATGKTYTATVVGTDATDDVALLQLQGATGLATATPDKNAEPAVGAGVTAVGNASGGGVLLAADGVVTQLNSSVTTSSEYTVQGETLGGMIEFDAAVVGGDSGGALLDKQGEVVGITTAASVGRATTVAYAIPINSALAIVDQMRAGNLSAGVKLGYPAFLGVAIARDGTTGMLVPGQGAGGANAVAGAQLTYVYANTPAASVGLVAGDTITAIGGQLVTSADDLSTAISGHKPGDSVSLTWTDTGGATQSATVTLMQGPAA</sequence>
<dbReference type="InterPro" id="IPR009003">
    <property type="entry name" value="Peptidase_S1_PA"/>
</dbReference>
<dbReference type="InterPro" id="IPR001478">
    <property type="entry name" value="PDZ"/>
</dbReference>